<keyword evidence="1" id="KW-1133">Transmembrane helix</keyword>
<keyword evidence="1" id="KW-0812">Transmembrane</keyword>
<proteinExistence type="predicted"/>
<feature type="transmembrane region" description="Helical" evidence="1">
    <location>
        <begin position="12"/>
        <end position="30"/>
    </location>
</feature>
<reference evidence="2 3" key="1">
    <citation type="journal article" date="2014" name="PLoS Genet.">
        <title>Phylogenetically driven sequencing of extremely halophilic archaea reveals strategies for static and dynamic osmo-response.</title>
        <authorList>
            <person name="Becker E.A."/>
            <person name="Seitzer P.M."/>
            <person name="Tritt A."/>
            <person name="Larsen D."/>
            <person name="Krusor M."/>
            <person name="Yao A.I."/>
            <person name="Wu D."/>
            <person name="Madern D."/>
            <person name="Eisen J.A."/>
            <person name="Darling A.E."/>
            <person name="Facciotti M.T."/>
        </authorList>
    </citation>
    <scope>NUCLEOTIDE SEQUENCE [LARGE SCALE GENOMIC DNA]</scope>
    <source>
        <strain evidence="2 3">JCM 13916</strain>
    </source>
</reference>
<comment type="caution">
    <text evidence="2">The sequence shown here is derived from an EMBL/GenBank/DDBJ whole genome shotgun (WGS) entry which is preliminary data.</text>
</comment>
<sequence length="60" mass="7439">MKLPEFLIKNPKIFLFLLSMFVNWFERFLVDRINFSAPLDRFKIKGLFTKFFHFIFGVWF</sequence>
<evidence type="ECO:0000313" key="3">
    <source>
        <dbReference type="Proteomes" id="UP000011528"/>
    </source>
</evidence>
<organism evidence="2 3">
    <name type="scientific">Halorubrum distributum JCM 13916</name>
    <dbReference type="NCBI Taxonomy" id="1230455"/>
    <lineage>
        <taxon>Archaea</taxon>
        <taxon>Methanobacteriati</taxon>
        <taxon>Methanobacteriota</taxon>
        <taxon>Stenosarchaea group</taxon>
        <taxon>Halobacteria</taxon>
        <taxon>Halobacteriales</taxon>
        <taxon>Haloferacaceae</taxon>
        <taxon>Halorubrum</taxon>
        <taxon>Halorubrum distributum group</taxon>
    </lineage>
</organism>
<name>M0PJW2_9EURY</name>
<evidence type="ECO:0000313" key="2">
    <source>
        <dbReference type="EMBL" id="EMA70322.1"/>
    </source>
</evidence>
<evidence type="ECO:0000256" key="1">
    <source>
        <dbReference type="SAM" id="Phobius"/>
    </source>
</evidence>
<dbReference type="AlphaFoldDB" id="M0PJW2"/>
<dbReference type="EMBL" id="AOJJ01000071">
    <property type="protein sequence ID" value="EMA70322.1"/>
    <property type="molecule type" value="Genomic_DNA"/>
</dbReference>
<gene>
    <name evidence="2" type="ORF">C462_10762</name>
</gene>
<accession>M0PJW2</accession>
<protein>
    <submittedName>
        <fullName evidence="2">Uncharacterized protein</fullName>
    </submittedName>
</protein>
<dbReference type="Proteomes" id="UP000011528">
    <property type="component" value="Unassembled WGS sequence"/>
</dbReference>
<keyword evidence="1" id="KW-0472">Membrane</keyword>